<evidence type="ECO:0000256" key="2">
    <source>
        <dbReference type="ARBA" id="ARBA00023150"/>
    </source>
</evidence>
<keyword evidence="4" id="KW-0808">Transferase</keyword>
<keyword evidence="1 3" id="KW-0963">Cytoplasm</keyword>
<dbReference type="GO" id="GO:0006777">
    <property type="term" value="P:Mo-molybdopterin cofactor biosynthetic process"/>
    <property type="evidence" value="ECO:0007669"/>
    <property type="project" value="UniProtKB-UniRule"/>
</dbReference>
<accession>A0A2W5TR99</accession>
<dbReference type="Gene3D" id="3.40.140.10">
    <property type="entry name" value="Cytidine Deaminase, domain 2"/>
    <property type="match status" value="1"/>
</dbReference>
<dbReference type="Gene3D" id="3.10.20.10">
    <property type="match status" value="1"/>
</dbReference>
<comment type="similarity">
    <text evidence="3">Belongs to the FdhD family.</text>
</comment>
<dbReference type="Proteomes" id="UP000249061">
    <property type="component" value="Unassembled WGS sequence"/>
</dbReference>
<comment type="function">
    <text evidence="3">Required for formate dehydrogenase (FDH) activity. Acts as a sulfur carrier protein that transfers sulfur from IscS to the molybdenum cofactor prior to its insertion into FDH.</text>
</comment>
<gene>
    <name evidence="3" type="primary">fdhD</name>
    <name evidence="4" type="ORF">DI536_09850</name>
</gene>
<feature type="active site" description="Cysteine persulfide intermediate" evidence="3">
    <location>
        <position position="112"/>
    </location>
</feature>
<dbReference type="HAMAP" id="MF_00187">
    <property type="entry name" value="FdhD"/>
    <property type="match status" value="1"/>
</dbReference>
<dbReference type="GO" id="GO:0016783">
    <property type="term" value="F:sulfurtransferase activity"/>
    <property type="evidence" value="ECO:0007669"/>
    <property type="project" value="InterPro"/>
</dbReference>
<evidence type="ECO:0000256" key="3">
    <source>
        <dbReference type="HAMAP-Rule" id="MF_00187"/>
    </source>
</evidence>
<proteinExistence type="inferred from homology"/>
<keyword evidence="2 3" id="KW-0501">Molybdenum cofactor biosynthesis</keyword>
<protein>
    <recommendedName>
        <fullName evidence="3">Sulfur carrier protein FdhD</fullName>
    </recommendedName>
</protein>
<dbReference type="PIRSF" id="PIRSF015626">
    <property type="entry name" value="FdhD"/>
    <property type="match status" value="1"/>
</dbReference>
<dbReference type="GO" id="GO:0097163">
    <property type="term" value="F:sulfur carrier activity"/>
    <property type="evidence" value="ECO:0007669"/>
    <property type="project" value="UniProtKB-UniRule"/>
</dbReference>
<reference evidence="4 5" key="1">
    <citation type="submission" date="2017-08" db="EMBL/GenBank/DDBJ databases">
        <title>Infants hospitalized years apart are colonized by the same room-sourced microbial strains.</title>
        <authorList>
            <person name="Brooks B."/>
            <person name="Olm M.R."/>
            <person name="Firek B.A."/>
            <person name="Baker R."/>
            <person name="Thomas B.C."/>
            <person name="Morowitz M.J."/>
            <person name="Banfield J.F."/>
        </authorList>
    </citation>
    <scope>NUCLEOTIDE SEQUENCE [LARGE SCALE GENOMIC DNA]</scope>
    <source>
        <strain evidence="4">S2_003_000_R2_14</strain>
    </source>
</reference>
<dbReference type="EMBL" id="QFQP01000006">
    <property type="protein sequence ID" value="PZR15066.1"/>
    <property type="molecule type" value="Genomic_DNA"/>
</dbReference>
<evidence type="ECO:0000313" key="5">
    <source>
        <dbReference type="Proteomes" id="UP000249061"/>
    </source>
</evidence>
<dbReference type="PANTHER" id="PTHR30592:SF1">
    <property type="entry name" value="SULFUR CARRIER PROTEIN FDHD"/>
    <property type="match status" value="1"/>
</dbReference>
<dbReference type="Pfam" id="PF02634">
    <property type="entry name" value="FdhD-NarQ"/>
    <property type="match status" value="1"/>
</dbReference>
<dbReference type="PANTHER" id="PTHR30592">
    <property type="entry name" value="FORMATE DEHYDROGENASE"/>
    <property type="match status" value="1"/>
</dbReference>
<dbReference type="NCBIfam" id="NF001943">
    <property type="entry name" value="PRK00724.1-2"/>
    <property type="match status" value="1"/>
</dbReference>
<dbReference type="InterPro" id="IPR016193">
    <property type="entry name" value="Cytidine_deaminase-like"/>
</dbReference>
<comment type="subcellular location">
    <subcellularLocation>
        <location evidence="3">Cytoplasm</location>
    </subcellularLocation>
</comment>
<dbReference type="GO" id="GO:0005737">
    <property type="term" value="C:cytoplasm"/>
    <property type="evidence" value="ECO:0007669"/>
    <property type="project" value="UniProtKB-SubCell"/>
</dbReference>
<dbReference type="AlphaFoldDB" id="A0A2W5TR99"/>
<evidence type="ECO:0000313" key="4">
    <source>
        <dbReference type="EMBL" id="PZR15066.1"/>
    </source>
</evidence>
<sequence>MSELTARLPKVKVRGERREPTLDVVAHEEPLELQVHGTSLAVVMRTPGHDEELGAGFLLTEGVISAWTEVESIRHCTTAPTPEAEDNVLQIHLRVPVDLAKFKRHQFASSSCGVCGKATLENALRTSPPIRSELTVSPAVLVSLSAKLRANQPAFDTTGGLHAAGLFTVRGELLVAREDVGRHNAVDKVIGWALHSGTSMSGAVMMVSGRLSFELVQKCVAAKIPVLAGISAPTSLAVRMADALGVTLVGFLRDDGMNVYAHAERITAAT</sequence>
<evidence type="ECO:0000256" key="1">
    <source>
        <dbReference type="ARBA" id="ARBA00022490"/>
    </source>
</evidence>
<organism evidence="4 5">
    <name type="scientific">Archangium gephyra</name>
    <dbReference type="NCBI Taxonomy" id="48"/>
    <lineage>
        <taxon>Bacteria</taxon>
        <taxon>Pseudomonadati</taxon>
        <taxon>Myxococcota</taxon>
        <taxon>Myxococcia</taxon>
        <taxon>Myxococcales</taxon>
        <taxon>Cystobacterineae</taxon>
        <taxon>Archangiaceae</taxon>
        <taxon>Archangium</taxon>
    </lineage>
</organism>
<name>A0A2W5TR99_9BACT</name>
<dbReference type="SUPFAM" id="SSF53927">
    <property type="entry name" value="Cytidine deaminase-like"/>
    <property type="match status" value="1"/>
</dbReference>
<dbReference type="InterPro" id="IPR003786">
    <property type="entry name" value="FdhD"/>
</dbReference>
<dbReference type="NCBIfam" id="TIGR00129">
    <property type="entry name" value="fdhD_narQ"/>
    <property type="match status" value="1"/>
</dbReference>
<comment type="caution">
    <text evidence="3">Lacks conserved residue(s) required for the propagation of feature annotation.</text>
</comment>
<comment type="caution">
    <text evidence="4">The sequence shown here is derived from an EMBL/GenBank/DDBJ whole genome shotgun (WGS) entry which is preliminary data.</text>
</comment>